<organism evidence="1 2">
    <name type="scientific">Actinokineospora xionganensis</name>
    <dbReference type="NCBI Taxonomy" id="2684470"/>
    <lineage>
        <taxon>Bacteria</taxon>
        <taxon>Bacillati</taxon>
        <taxon>Actinomycetota</taxon>
        <taxon>Actinomycetes</taxon>
        <taxon>Pseudonocardiales</taxon>
        <taxon>Pseudonocardiaceae</taxon>
        <taxon>Actinokineospora</taxon>
    </lineage>
</organism>
<dbReference type="Proteomes" id="UP000734823">
    <property type="component" value="Unassembled WGS sequence"/>
</dbReference>
<reference evidence="1 2" key="1">
    <citation type="submission" date="2020-06" db="EMBL/GenBank/DDBJ databases">
        <title>Actinokineospora xiongansis sp. nov., isolated from soil of Baiyangdian.</title>
        <authorList>
            <person name="Zhang X."/>
        </authorList>
    </citation>
    <scope>NUCLEOTIDE SEQUENCE [LARGE SCALE GENOMIC DNA]</scope>
    <source>
        <strain evidence="1 2">HBU206404</strain>
    </source>
</reference>
<proteinExistence type="predicted"/>
<gene>
    <name evidence="1" type="ORF">GPZ80_30365</name>
</gene>
<dbReference type="EMBL" id="JABVED010000031">
    <property type="protein sequence ID" value="MBC6451468.1"/>
    <property type="molecule type" value="Genomic_DNA"/>
</dbReference>
<keyword evidence="2" id="KW-1185">Reference proteome</keyword>
<accession>A0ABR7LFG0</accession>
<evidence type="ECO:0000313" key="2">
    <source>
        <dbReference type="Proteomes" id="UP000734823"/>
    </source>
</evidence>
<protein>
    <submittedName>
        <fullName evidence="1">Uncharacterized protein</fullName>
    </submittedName>
</protein>
<evidence type="ECO:0000313" key="1">
    <source>
        <dbReference type="EMBL" id="MBC6451468.1"/>
    </source>
</evidence>
<name>A0ABR7LFG0_9PSEU</name>
<comment type="caution">
    <text evidence="1">The sequence shown here is derived from an EMBL/GenBank/DDBJ whole genome shotgun (WGS) entry which is preliminary data.</text>
</comment>
<dbReference type="RefSeq" id="WP_187224543.1">
    <property type="nucleotide sequence ID" value="NZ_JABVED010000031.1"/>
</dbReference>
<sequence>MKIFMTNANPGYLPFPGSSVSPSWGPAREAIHVQRERLAVCTATAKAAIAGSKHARTLDVDVPTNPSATSGGVT</sequence>